<dbReference type="AlphaFoldDB" id="A0A9P5TTP9"/>
<proteinExistence type="predicted"/>
<gene>
    <name evidence="1" type="ORF">CPB84DRAFT_1352681</name>
</gene>
<keyword evidence="2" id="KW-1185">Reference proteome</keyword>
<dbReference type="Proteomes" id="UP000724874">
    <property type="component" value="Unassembled WGS sequence"/>
</dbReference>
<comment type="caution">
    <text evidence="1">The sequence shown here is derived from an EMBL/GenBank/DDBJ whole genome shotgun (WGS) entry which is preliminary data.</text>
</comment>
<protein>
    <submittedName>
        <fullName evidence="1">Uncharacterized protein</fullName>
    </submittedName>
</protein>
<name>A0A9P5TTP9_GYMJU</name>
<dbReference type="EMBL" id="JADNYJ010000007">
    <property type="protein sequence ID" value="KAF8910085.1"/>
    <property type="molecule type" value="Genomic_DNA"/>
</dbReference>
<reference evidence="1" key="1">
    <citation type="submission" date="2020-11" db="EMBL/GenBank/DDBJ databases">
        <authorList>
            <consortium name="DOE Joint Genome Institute"/>
            <person name="Ahrendt S."/>
            <person name="Riley R."/>
            <person name="Andreopoulos W."/>
            <person name="LaButti K."/>
            <person name="Pangilinan J."/>
            <person name="Ruiz-duenas F.J."/>
            <person name="Barrasa J.M."/>
            <person name="Sanchez-Garcia M."/>
            <person name="Camarero S."/>
            <person name="Miyauchi S."/>
            <person name="Serrano A."/>
            <person name="Linde D."/>
            <person name="Babiker R."/>
            <person name="Drula E."/>
            <person name="Ayuso-Fernandez I."/>
            <person name="Pacheco R."/>
            <person name="Padilla G."/>
            <person name="Ferreira P."/>
            <person name="Barriuso J."/>
            <person name="Kellner H."/>
            <person name="Castanera R."/>
            <person name="Alfaro M."/>
            <person name="Ramirez L."/>
            <person name="Pisabarro A.G."/>
            <person name="Kuo A."/>
            <person name="Tritt A."/>
            <person name="Lipzen A."/>
            <person name="He G."/>
            <person name="Yan M."/>
            <person name="Ng V."/>
            <person name="Cullen D."/>
            <person name="Martin F."/>
            <person name="Rosso M.-N."/>
            <person name="Henrissat B."/>
            <person name="Hibbett D."/>
            <person name="Martinez A.T."/>
            <person name="Grigoriev I.V."/>
        </authorList>
    </citation>
    <scope>NUCLEOTIDE SEQUENCE</scope>
    <source>
        <strain evidence="1">AH 44721</strain>
    </source>
</reference>
<organism evidence="1 2">
    <name type="scientific">Gymnopilus junonius</name>
    <name type="common">Spectacular rustgill mushroom</name>
    <name type="synonym">Gymnopilus spectabilis subsp. junonius</name>
    <dbReference type="NCBI Taxonomy" id="109634"/>
    <lineage>
        <taxon>Eukaryota</taxon>
        <taxon>Fungi</taxon>
        <taxon>Dikarya</taxon>
        <taxon>Basidiomycota</taxon>
        <taxon>Agaricomycotina</taxon>
        <taxon>Agaricomycetes</taxon>
        <taxon>Agaricomycetidae</taxon>
        <taxon>Agaricales</taxon>
        <taxon>Agaricineae</taxon>
        <taxon>Hymenogastraceae</taxon>
        <taxon>Gymnopilus</taxon>
    </lineage>
</organism>
<accession>A0A9P5TTP9</accession>
<sequence>MHACNPENARNLCSSLYYLTTHRTDILPVIQDFSRRRCSKNEPSRSSDATEYSLLNLKFLKNDRSTKTKGPLVPLD</sequence>
<evidence type="ECO:0000313" key="1">
    <source>
        <dbReference type="EMBL" id="KAF8910085.1"/>
    </source>
</evidence>
<evidence type="ECO:0000313" key="2">
    <source>
        <dbReference type="Proteomes" id="UP000724874"/>
    </source>
</evidence>